<evidence type="ECO:0000256" key="1">
    <source>
        <dbReference type="ARBA" id="ARBA00010641"/>
    </source>
</evidence>
<organism evidence="8 9">
    <name type="scientific">Gordonibacter massiliensis</name>
    <name type="common">ex Traore et al. 2017</name>
    <dbReference type="NCBI Taxonomy" id="1841863"/>
    <lineage>
        <taxon>Bacteria</taxon>
        <taxon>Bacillati</taxon>
        <taxon>Actinomycetota</taxon>
        <taxon>Coriobacteriia</taxon>
        <taxon>Eggerthellales</taxon>
        <taxon>Eggerthellaceae</taxon>
        <taxon>Gordonibacter</taxon>
    </lineage>
</organism>
<evidence type="ECO:0000256" key="5">
    <source>
        <dbReference type="SAM" id="MobiDB-lite"/>
    </source>
</evidence>
<feature type="compositionally biased region" description="Polar residues" evidence="5">
    <location>
        <begin position="162"/>
        <end position="176"/>
    </location>
</feature>
<comment type="similarity">
    <text evidence="1">Belongs to the sigma-70 factor family. ECF subfamily.</text>
</comment>
<dbReference type="AlphaFoldDB" id="A0A842JBV7"/>
<dbReference type="Gene3D" id="1.10.10.10">
    <property type="entry name" value="Winged helix-like DNA-binding domain superfamily/Winged helix DNA-binding domain"/>
    <property type="match status" value="1"/>
</dbReference>
<dbReference type="Gene3D" id="1.10.1740.10">
    <property type="match status" value="1"/>
</dbReference>
<evidence type="ECO:0000259" key="7">
    <source>
        <dbReference type="Pfam" id="PF08281"/>
    </source>
</evidence>
<proteinExistence type="inferred from homology"/>
<dbReference type="InterPro" id="IPR013325">
    <property type="entry name" value="RNA_pol_sigma_r2"/>
</dbReference>
<evidence type="ECO:0000313" key="8">
    <source>
        <dbReference type="EMBL" id="MBC2888326.1"/>
    </source>
</evidence>
<dbReference type="InterPro" id="IPR013324">
    <property type="entry name" value="RNA_pol_sigma_r3/r4-like"/>
</dbReference>
<dbReference type="InterPro" id="IPR014284">
    <property type="entry name" value="RNA_pol_sigma-70_dom"/>
</dbReference>
<keyword evidence="3" id="KW-0731">Sigma factor</keyword>
<dbReference type="InterPro" id="IPR007627">
    <property type="entry name" value="RNA_pol_sigma70_r2"/>
</dbReference>
<gene>
    <name evidence="8" type="ORF">H7313_03040</name>
</gene>
<evidence type="ECO:0000313" key="9">
    <source>
        <dbReference type="Proteomes" id="UP000587396"/>
    </source>
</evidence>
<dbReference type="CDD" id="cd06171">
    <property type="entry name" value="Sigma70_r4"/>
    <property type="match status" value="1"/>
</dbReference>
<dbReference type="GO" id="GO:0003677">
    <property type="term" value="F:DNA binding"/>
    <property type="evidence" value="ECO:0007669"/>
    <property type="project" value="InterPro"/>
</dbReference>
<evidence type="ECO:0000256" key="3">
    <source>
        <dbReference type="ARBA" id="ARBA00023082"/>
    </source>
</evidence>
<feature type="domain" description="RNA polymerase sigma factor 70 region 4 type 2" evidence="7">
    <location>
        <begin position="89"/>
        <end position="140"/>
    </location>
</feature>
<keyword evidence="9" id="KW-1185">Reference proteome</keyword>
<dbReference type="Pfam" id="PF04542">
    <property type="entry name" value="Sigma70_r2"/>
    <property type="match status" value="1"/>
</dbReference>
<dbReference type="SUPFAM" id="SSF88659">
    <property type="entry name" value="Sigma3 and sigma4 domains of RNA polymerase sigma factors"/>
    <property type="match status" value="1"/>
</dbReference>
<feature type="region of interest" description="Disordered" evidence="5">
    <location>
        <begin position="146"/>
        <end position="204"/>
    </location>
</feature>
<keyword evidence="4" id="KW-0804">Transcription</keyword>
<dbReference type="GO" id="GO:0006352">
    <property type="term" value="P:DNA-templated transcription initiation"/>
    <property type="evidence" value="ECO:0007669"/>
    <property type="project" value="InterPro"/>
</dbReference>
<dbReference type="Pfam" id="PF08281">
    <property type="entry name" value="Sigma70_r4_2"/>
    <property type="match status" value="1"/>
</dbReference>
<sequence>MRRWGDMVLRLALSQLRDASDAEDVFQDVFIRLLKDRTTFNDDEHLKAWLLRVTVNRCRDIGRSGWKRRNEPLAERHTAIEAPNLLGSEVWDAIGALPPDLRAVVHLHYVEGYSTDEVAGLVGCRPSTARTRLHRARKHMRAALETGELAGRSARSAAANDQPASPRSATNETTPSGKEADHEQRSLQRLRYEDAGGESVRPPA</sequence>
<dbReference type="InterPro" id="IPR013249">
    <property type="entry name" value="RNA_pol_sigma70_r4_t2"/>
</dbReference>
<dbReference type="EMBL" id="JACMSE010000001">
    <property type="protein sequence ID" value="MBC2888326.1"/>
    <property type="molecule type" value="Genomic_DNA"/>
</dbReference>
<evidence type="ECO:0000256" key="4">
    <source>
        <dbReference type="ARBA" id="ARBA00023163"/>
    </source>
</evidence>
<dbReference type="PANTHER" id="PTHR43133:SF51">
    <property type="entry name" value="RNA POLYMERASE SIGMA FACTOR"/>
    <property type="match status" value="1"/>
</dbReference>
<dbReference type="InterPro" id="IPR039425">
    <property type="entry name" value="RNA_pol_sigma-70-like"/>
</dbReference>
<keyword evidence="2" id="KW-0805">Transcription regulation</keyword>
<accession>A0A842JBV7</accession>
<reference evidence="8 9" key="1">
    <citation type="submission" date="2020-08" db="EMBL/GenBank/DDBJ databases">
        <authorList>
            <person name="Liu C."/>
            <person name="Sun Q."/>
        </authorList>
    </citation>
    <scope>NUCLEOTIDE SEQUENCE [LARGE SCALE GENOMIC DNA]</scope>
    <source>
        <strain evidence="8 9">N22</strain>
    </source>
</reference>
<dbReference type="PANTHER" id="PTHR43133">
    <property type="entry name" value="RNA POLYMERASE ECF-TYPE SIGMA FACTO"/>
    <property type="match status" value="1"/>
</dbReference>
<evidence type="ECO:0000256" key="2">
    <source>
        <dbReference type="ARBA" id="ARBA00023015"/>
    </source>
</evidence>
<dbReference type="GO" id="GO:0016987">
    <property type="term" value="F:sigma factor activity"/>
    <property type="evidence" value="ECO:0007669"/>
    <property type="project" value="UniProtKB-KW"/>
</dbReference>
<dbReference type="NCBIfam" id="TIGR02937">
    <property type="entry name" value="sigma70-ECF"/>
    <property type="match status" value="1"/>
</dbReference>
<dbReference type="Proteomes" id="UP000587396">
    <property type="component" value="Unassembled WGS sequence"/>
</dbReference>
<name>A0A842JBV7_9ACTN</name>
<feature type="compositionally biased region" description="Basic and acidic residues" evidence="5">
    <location>
        <begin position="178"/>
        <end position="194"/>
    </location>
</feature>
<protein>
    <submittedName>
        <fullName evidence="8">RNA polymerase sigma factor</fullName>
    </submittedName>
</protein>
<comment type="caution">
    <text evidence="8">The sequence shown here is derived from an EMBL/GenBank/DDBJ whole genome shotgun (WGS) entry which is preliminary data.</text>
</comment>
<dbReference type="InterPro" id="IPR036388">
    <property type="entry name" value="WH-like_DNA-bd_sf"/>
</dbReference>
<evidence type="ECO:0000259" key="6">
    <source>
        <dbReference type="Pfam" id="PF04542"/>
    </source>
</evidence>
<dbReference type="SUPFAM" id="SSF88946">
    <property type="entry name" value="Sigma2 domain of RNA polymerase sigma factors"/>
    <property type="match status" value="1"/>
</dbReference>
<feature type="domain" description="RNA polymerase sigma-70 region 2" evidence="6">
    <location>
        <begin position="2"/>
        <end position="66"/>
    </location>
</feature>